<sequence>MNKVLETIYSLHAVHGNFTSKPVEEEKIKTILDACVNAQNASNRQSYSIIVIRGEENVQKIISCGYKAPISLLFCVDFNRIHDIGEHLGYPSDDDNLVSYLTAHTDAVLAVQTAVMAATSLELGTLCTNSIHHLYRKNFADMYKELNLPEEHFFPVTALLLGYEDKTNVPNYKNGRLKDAGIVHYDTYKKLTTEEKEAIIETVNNPENHFSTKGRKKGNCATYLEFYYTKWAPSKKAEVIEKMDAMLYEKLTSFIKK</sequence>
<gene>
    <name evidence="6" type="primary">nfrA2_2</name>
    <name evidence="6" type="ORF">WY13_02733</name>
</gene>
<evidence type="ECO:0000313" key="7">
    <source>
        <dbReference type="Proteomes" id="UP000077407"/>
    </source>
</evidence>
<keyword evidence="3" id="KW-0288">FMN</keyword>
<dbReference type="GO" id="GO:0008752">
    <property type="term" value="F:FMN reductase [NAD(P)H] activity"/>
    <property type="evidence" value="ECO:0007669"/>
    <property type="project" value="UniProtKB-EC"/>
</dbReference>
<reference evidence="6 7" key="1">
    <citation type="journal article" date="2015" name="Biotechnol. Bioeng.">
        <title>Genome sequence and phenotypic characterization of Caulobacter segnis.</title>
        <authorList>
            <person name="Patel S."/>
            <person name="Fletcher B."/>
            <person name="Scott D.C."/>
            <person name="Ely B."/>
        </authorList>
    </citation>
    <scope>NUCLEOTIDE SEQUENCE [LARGE SCALE GENOMIC DNA]</scope>
    <source>
        <strain evidence="6 7">ERI-2</strain>
    </source>
</reference>
<feature type="domain" description="Nitroreductase" evidence="5">
    <location>
        <begin position="17"/>
        <end position="163"/>
    </location>
</feature>
<dbReference type="PANTHER" id="PTHR43425">
    <property type="entry name" value="OXYGEN-INSENSITIVE NADPH NITROREDUCTASE"/>
    <property type="match status" value="1"/>
</dbReference>
<dbReference type="Pfam" id="PF00881">
    <property type="entry name" value="Nitroreductase"/>
    <property type="match status" value="1"/>
</dbReference>
<dbReference type="EMBL" id="LITT01000035">
    <property type="protein sequence ID" value="OAA84830.1"/>
    <property type="molecule type" value="Genomic_DNA"/>
</dbReference>
<name>A0A168MKT8_9CLOT</name>
<organism evidence="6 7">
    <name type="scientific">Clostridium ljungdahlii</name>
    <dbReference type="NCBI Taxonomy" id="1538"/>
    <lineage>
        <taxon>Bacteria</taxon>
        <taxon>Bacillati</taxon>
        <taxon>Bacillota</taxon>
        <taxon>Clostridia</taxon>
        <taxon>Eubacteriales</taxon>
        <taxon>Clostridiaceae</taxon>
        <taxon>Clostridium</taxon>
    </lineage>
</organism>
<dbReference type="EC" id="1.5.1.39" evidence="6"/>
<evidence type="ECO:0000256" key="1">
    <source>
        <dbReference type="ARBA" id="ARBA00008366"/>
    </source>
</evidence>
<comment type="caution">
    <text evidence="6">The sequence shown here is derived from an EMBL/GenBank/DDBJ whole genome shotgun (WGS) entry which is preliminary data.</text>
</comment>
<evidence type="ECO:0000256" key="2">
    <source>
        <dbReference type="ARBA" id="ARBA00022630"/>
    </source>
</evidence>
<evidence type="ECO:0000256" key="3">
    <source>
        <dbReference type="ARBA" id="ARBA00022643"/>
    </source>
</evidence>
<dbReference type="PANTHER" id="PTHR43425:SF2">
    <property type="entry name" value="OXYGEN-INSENSITIVE NADPH NITROREDUCTASE"/>
    <property type="match status" value="1"/>
</dbReference>
<dbReference type="SUPFAM" id="SSF55469">
    <property type="entry name" value="FMN-dependent nitroreductase-like"/>
    <property type="match status" value="1"/>
</dbReference>
<keyword evidence="2" id="KW-0285">Flavoprotein</keyword>
<evidence type="ECO:0000259" key="5">
    <source>
        <dbReference type="Pfam" id="PF00881"/>
    </source>
</evidence>
<comment type="similarity">
    <text evidence="1">Belongs to the flavin oxidoreductase frp family.</text>
</comment>
<dbReference type="InterPro" id="IPR029479">
    <property type="entry name" value="Nitroreductase"/>
</dbReference>
<accession>A0A168MKT8</accession>
<dbReference type="InterPro" id="IPR000415">
    <property type="entry name" value="Nitroreductase-like"/>
</dbReference>
<proteinExistence type="inferred from homology"/>
<dbReference type="Gene3D" id="3.40.109.10">
    <property type="entry name" value="NADH Oxidase"/>
    <property type="match status" value="1"/>
</dbReference>
<evidence type="ECO:0000256" key="4">
    <source>
        <dbReference type="ARBA" id="ARBA00023002"/>
    </source>
</evidence>
<dbReference type="RefSeq" id="WP_063556107.1">
    <property type="nucleotide sequence ID" value="NZ_LITT01000035.1"/>
</dbReference>
<dbReference type="PATRIC" id="fig|1538.10.peg.2630"/>
<dbReference type="InterPro" id="IPR016446">
    <property type="entry name" value="Flavin_OxRdtase_Frp"/>
</dbReference>
<dbReference type="OrthoDB" id="9775805at2"/>
<protein>
    <submittedName>
        <fullName evidence="6">FMN reductase [NAD(P)H]</fullName>
        <ecNumber evidence="6">1.5.1.39</ecNumber>
    </submittedName>
</protein>
<dbReference type="Proteomes" id="UP000077407">
    <property type="component" value="Unassembled WGS sequence"/>
</dbReference>
<evidence type="ECO:0000313" key="6">
    <source>
        <dbReference type="EMBL" id="OAA84830.1"/>
    </source>
</evidence>
<dbReference type="AlphaFoldDB" id="A0A168MKT8"/>
<keyword evidence="4 6" id="KW-0560">Oxidoreductase</keyword>